<name>A0A1M5C7L6_9FLAO</name>
<protein>
    <submittedName>
        <fullName evidence="1">Uncharacterized protein</fullName>
    </submittedName>
</protein>
<evidence type="ECO:0000313" key="2">
    <source>
        <dbReference type="Proteomes" id="UP000184518"/>
    </source>
</evidence>
<dbReference type="AlphaFoldDB" id="A0A1M5C7L6"/>
<dbReference type="STRING" id="1416778.SAMN05443633_104435"/>
<accession>A0A1M5C7L6</accession>
<keyword evidence="2" id="KW-1185">Reference proteome</keyword>
<dbReference type="Proteomes" id="UP000184518">
    <property type="component" value="Unassembled WGS sequence"/>
</dbReference>
<sequence length="71" mass="7992">MFDLGITGIGYNYLNLTNAVHIGFGQITNDISTKYRADVVKVRNESLKMSVGIAGRFLLRKQRITWMASNI</sequence>
<gene>
    <name evidence="1" type="ORF">SAMN05443633_104435</name>
</gene>
<proteinExistence type="predicted"/>
<organism evidence="1 2">
    <name type="scientific">Chryseobacterium arachidis</name>
    <dbReference type="NCBI Taxonomy" id="1416778"/>
    <lineage>
        <taxon>Bacteria</taxon>
        <taxon>Pseudomonadati</taxon>
        <taxon>Bacteroidota</taxon>
        <taxon>Flavobacteriia</taxon>
        <taxon>Flavobacteriales</taxon>
        <taxon>Weeksellaceae</taxon>
        <taxon>Chryseobacterium group</taxon>
        <taxon>Chryseobacterium</taxon>
    </lineage>
</organism>
<evidence type="ECO:0000313" key="1">
    <source>
        <dbReference type="EMBL" id="SHF50739.1"/>
    </source>
</evidence>
<dbReference type="RefSeq" id="WP_072957002.1">
    <property type="nucleotide sequence ID" value="NZ_FQUT01000004.1"/>
</dbReference>
<reference evidence="2" key="1">
    <citation type="submission" date="2016-11" db="EMBL/GenBank/DDBJ databases">
        <authorList>
            <person name="Varghese N."/>
            <person name="Submissions S."/>
        </authorList>
    </citation>
    <scope>NUCLEOTIDE SEQUENCE [LARGE SCALE GENOMIC DNA]</scope>
    <source>
        <strain evidence="2">DSM 27619</strain>
    </source>
</reference>
<dbReference type="EMBL" id="FQUT01000004">
    <property type="protein sequence ID" value="SHF50739.1"/>
    <property type="molecule type" value="Genomic_DNA"/>
</dbReference>